<feature type="compositionally biased region" description="Low complexity" evidence="1">
    <location>
        <begin position="200"/>
        <end position="209"/>
    </location>
</feature>
<protein>
    <submittedName>
        <fullName evidence="3">Chemotaxis protein MotD</fullName>
    </submittedName>
</protein>
<feature type="region of interest" description="Disordered" evidence="1">
    <location>
        <begin position="394"/>
        <end position="467"/>
    </location>
</feature>
<organism evidence="3 4">
    <name type="scientific">Mycoplana dimorpha</name>
    <dbReference type="NCBI Taxonomy" id="28320"/>
    <lineage>
        <taxon>Bacteria</taxon>
        <taxon>Pseudomonadati</taxon>
        <taxon>Pseudomonadota</taxon>
        <taxon>Alphaproteobacteria</taxon>
        <taxon>Hyphomicrobiales</taxon>
        <taxon>Rhizobiaceae</taxon>
        <taxon>Mycoplana</taxon>
    </lineage>
</organism>
<dbReference type="RefSeq" id="WP_146165054.1">
    <property type="nucleotide sequence ID" value="NZ_JBHEEX010000001.1"/>
</dbReference>
<proteinExistence type="predicted"/>
<feature type="compositionally biased region" description="Basic and acidic residues" evidence="1">
    <location>
        <begin position="132"/>
        <end position="148"/>
    </location>
</feature>
<feature type="compositionally biased region" description="Low complexity" evidence="1">
    <location>
        <begin position="407"/>
        <end position="419"/>
    </location>
</feature>
<sequence>MTTIYTGASSQIPTHHPGGRDRMQGEGDGKGAGRFEDAFEATRGGNGSARRAGSNGEREEAGQPSVEEHPAGQDRAMSAEGHGSTAGIDASKTHRHRFSGFGRQGDHGTQPDSDPIRGSQLGRSAKAQSKSPGDRVSGEAAGGDRVDDAATEAVSVSDYDGLLSLLTANDGATPDATAAASVGVASHATRSSQMRETGPDDSSSGAAGSPGRGEHHTAIAGSAEEAVMEEPVESGSTDRIFRLARSDGRGKPVDIAISGNGETTAPREPGGTPARVETVAVLDSRRYLGLAQTGNSTAVTAAIAQDPSWAAALMETADGPAAMTGKVVNTLKIQLHPIDLGTVTATLRLQGEALVVDLKVETGKAYRNLSDDQEAIVRALRGHGFTVDQVSVQLSSPSDRSGGAGQGDAQAQFSGQQQAREGNGRQGGGESRTSPNRGSDEGIVHDNGQAGGLDSTGQRRGTGGVYL</sequence>
<feature type="region of interest" description="Disordered" evidence="1">
    <location>
        <begin position="183"/>
        <end position="217"/>
    </location>
</feature>
<reference evidence="3 4" key="1">
    <citation type="submission" date="2018-04" db="EMBL/GenBank/DDBJ databases">
        <title>Genomic Encyclopedia of Type Strains, Phase IV (KMG-IV): sequencing the most valuable type-strain genomes for metagenomic binning, comparative biology and taxonomic classification.</title>
        <authorList>
            <person name="Goeker M."/>
        </authorList>
    </citation>
    <scope>NUCLEOTIDE SEQUENCE [LARGE SCALE GENOMIC DNA]</scope>
    <source>
        <strain evidence="3 4">DSM 7138</strain>
    </source>
</reference>
<keyword evidence="4" id="KW-1185">Reference proteome</keyword>
<dbReference type="EMBL" id="PZZZ01000002">
    <property type="protein sequence ID" value="PTM97709.1"/>
    <property type="molecule type" value="Genomic_DNA"/>
</dbReference>
<evidence type="ECO:0000313" key="3">
    <source>
        <dbReference type="EMBL" id="PTM97709.1"/>
    </source>
</evidence>
<feature type="compositionally biased region" description="Basic and acidic residues" evidence="1">
    <location>
        <begin position="56"/>
        <end position="72"/>
    </location>
</feature>
<evidence type="ECO:0000256" key="1">
    <source>
        <dbReference type="SAM" id="MobiDB-lite"/>
    </source>
</evidence>
<gene>
    <name evidence="3" type="ORF">C7449_102588</name>
</gene>
<feature type="domain" description="Flagellar hook-length control protein-like C-terminal" evidence="2">
    <location>
        <begin position="321"/>
        <end position="399"/>
    </location>
</feature>
<accession>A0A2T5BFE6</accession>
<feature type="region of interest" description="Disordered" evidence="1">
    <location>
        <begin position="252"/>
        <end position="273"/>
    </location>
</feature>
<dbReference type="Proteomes" id="UP000241247">
    <property type="component" value="Unassembled WGS sequence"/>
</dbReference>
<evidence type="ECO:0000259" key="2">
    <source>
        <dbReference type="Pfam" id="PF02120"/>
    </source>
</evidence>
<dbReference type="Pfam" id="PF02120">
    <property type="entry name" value="Flg_hook"/>
    <property type="match status" value="1"/>
</dbReference>
<dbReference type="Gene3D" id="3.30.750.140">
    <property type="match status" value="1"/>
</dbReference>
<dbReference type="InterPro" id="IPR038610">
    <property type="entry name" value="FliK-like_C_sf"/>
</dbReference>
<dbReference type="AlphaFoldDB" id="A0A2T5BFE6"/>
<feature type="compositionally biased region" description="Polar residues" evidence="1">
    <location>
        <begin position="1"/>
        <end position="13"/>
    </location>
</feature>
<dbReference type="InterPro" id="IPR021136">
    <property type="entry name" value="Flagellar_hook_control-like_C"/>
</dbReference>
<comment type="caution">
    <text evidence="3">The sequence shown here is derived from an EMBL/GenBank/DDBJ whole genome shotgun (WGS) entry which is preliminary data.</text>
</comment>
<evidence type="ECO:0000313" key="4">
    <source>
        <dbReference type="Proteomes" id="UP000241247"/>
    </source>
</evidence>
<name>A0A2T5BFE6_MYCDI</name>
<feature type="compositionally biased region" description="Basic and acidic residues" evidence="1">
    <location>
        <begin position="18"/>
        <end position="37"/>
    </location>
</feature>
<dbReference type="CDD" id="cd17470">
    <property type="entry name" value="T3SS_Flik_C"/>
    <property type="match status" value="1"/>
</dbReference>
<feature type="region of interest" description="Disordered" evidence="1">
    <location>
        <begin position="1"/>
        <end position="149"/>
    </location>
</feature>
<dbReference type="OrthoDB" id="8117459at2"/>